<protein>
    <submittedName>
        <fullName evidence="3">Type II toxin-antitoxin system YafQ family toxin</fullName>
    </submittedName>
</protein>
<dbReference type="AlphaFoldDB" id="A0A9E2KG74"/>
<dbReference type="NCBIfam" id="TIGR02385">
    <property type="entry name" value="RelE_StbE"/>
    <property type="match status" value="1"/>
</dbReference>
<name>A0A9E2KG74_9BACE</name>
<accession>A0A9E2KG74</accession>
<dbReference type="PIRSF" id="PIRSF006156">
    <property type="entry name" value="YafQ"/>
    <property type="match status" value="1"/>
</dbReference>
<gene>
    <name evidence="3" type="ORF">H9791_03535</name>
</gene>
<evidence type="ECO:0000313" key="4">
    <source>
        <dbReference type="Proteomes" id="UP000824236"/>
    </source>
</evidence>
<dbReference type="GO" id="GO:0006402">
    <property type="term" value="P:mRNA catabolic process"/>
    <property type="evidence" value="ECO:0007669"/>
    <property type="project" value="TreeGrafter"/>
</dbReference>
<dbReference type="Proteomes" id="UP000824236">
    <property type="component" value="Unassembled WGS sequence"/>
</dbReference>
<keyword evidence="1" id="KW-1277">Toxin-antitoxin system</keyword>
<sequence>MKTLKMSSRFKKDLKRIQNSPKRIENVETVLRLLRDTGTVPMQYKPHMLTGNYSGCMECHIENDYLLIWMDEAEQVIKLLRLGSHSELF</sequence>
<dbReference type="PANTHER" id="PTHR40588:SF1">
    <property type="entry name" value="MRNA INTERFERASE TOXIN YAFQ"/>
    <property type="match status" value="1"/>
</dbReference>
<proteinExistence type="predicted"/>
<evidence type="ECO:0000256" key="2">
    <source>
        <dbReference type="PIRSR" id="PIRSR006156-1"/>
    </source>
</evidence>
<evidence type="ECO:0000256" key="1">
    <source>
        <dbReference type="ARBA" id="ARBA00022649"/>
    </source>
</evidence>
<reference evidence="3" key="2">
    <citation type="submission" date="2021-04" db="EMBL/GenBank/DDBJ databases">
        <authorList>
            <person name="Gilroy R."/>
        </authorList>
    </citation>
    <scope>NUCLEOTIDE SEQUENCE</scope>
    <source>
        <strain evidence="3">B3-3758</strain>
    </source>
</reference>
<evidence type="ECO:0000313" key="3">
    <source>
        <dbReference type="EMBL" id="MBU3813566.1"/>
    </source>
</evidence>
<organism evidence="3 4">
    <name type="scientific">Candidatus Bacteroides intestinipullorum</name>
    <dbReference type="NCBI Taxonomy" id="2838471"/>
    <lineage>
        <taxon>Bacteria</taxon>
        <taxon>Pseudomonadati</taxon>
        <taxon>Bacteroidota</taxon>
        <taxon>Bacteroidia</taxon>
        <taxon>Bacteroidales</taxon>
        <taxon>Bacteroidaceae</taxon>
        <taxon>Bacteroides</taxon>
    </lineage>
</organism>
<dbReference type="InterPro" id="IPR007712">
    <property type="entry name" value="RelE/ParE_toxin"/>
</dbReference>
<dbReference type="EMBL" id="JAHLFO010000040">
    <property type="protein sequence ID" value="MBU3813566.1"/>
    <property type="molecule type" value="Genomic_DNA"/>
</dbReference>
<dbReference type="SUPFAM" id="SSF143011">
    <property type="entry name" value="RelE-like"/>
    <property type="match status" value="1"/>
</dbReference>
<reference evidence="3" key="1">
    <citation type="journal article" date="2021" name="PeerJ">
        <title>Extensive microbial diversity within the chicken gut microbiome revealed by metagenomics and culture.</title>
        <authorList>
            <person name="Gilroy R."/>
            <person name="Ravi A."/>
            <person name="Getino M."/>
            <person name="Pursley I."/>
            <person name="Horton D.L."/>
            <person name="Alikhan N.F."/>
            <person name="Baker D."/>
            <person name="Gharbi K."/>
            <person name="Hall N."/>
            <person name="Watson M."/>
            <person name="Adriaenssens E.M."/>
            <person name="Foster-Nyarko E."/>
            <person name="Jarju S."/>
            <person name="Secka A."/>
            <person name="Antonio M."/>
            <person name="Oren A."/>
            <person name="Chaudhuri R.R."/>
            <person name="La Ragione R."/>
            <person name="Hildebrand F."/>
            <person name="Pallen M.J."/>
        </authorList>
    </citation>
    <scope>NUCLEOTIDE SEQUENCE</scope>
    <source>
        <strain evidence="3">B3-3758</strain>
    </source>
</reference>
<dbReference type="PANTHER" id="PTHR40588">
    <property type="entry name" value="MRNA INTERFERASE TOXIN YAFQ"/>
    <property type="match status" value="1"/>
</dbReference>
<dbReference type="GO" id="GO:0004521">
    <property type="term" value="F:RNA endonuclease activity"/>
    <property type="evidence" value="ECO:0007669"/>
    <property type="project" value="TreeGrafter"/>
</dbReference>
<comment type="caution">
    <text evidence="3">The sequence shown here is derived from an EMBL/GenBank/DDBJ whole genome shotgun (WGS) entry which is preliminary data.</text>
</comment>
<feature type="active site" description="Proton donor" evidence="2">
    <location>
        <position position="85"/>
    </location>
</feature>
<dbReference type="InterPro" id="IPR035093">
    <property type="entry name" value="RelE/ParE_toxin_dom_sf"/>
</dbReference>
<dbReference type="Gene3D" id="3.30.2310.20">
    <property type="entry name" value="RelE-like"/>
    <property type="match status" value="1"/>
</dbReference>
<dbReference type="Pfam" id="PF15738">
    <property type="entry name" value="YafQ_toxin"/>
    <property type="match status" value="1"/>
</dbReference>
<dbReference type="InterPro" id="IPR004386">
    <property type="entry name" value="Toxin_YafQ-like"/>
</dbReference>
<dbReference type="GO" id="GO:0006415">
    <property type="term" value="P:translational termination"/>
    <property type="evidence" value="ECO:0007669"/>
    <property type="project" value="TreeGrafter"/>
</dbReference>